<dbReference type="InterPro" id="IPR008927">
    <property type="entry name" value="6-PGluconate_DH-like_C_sf"/>
</dbReference>
<comment type="similarity">
    <text evidence="1">Belongs to the HIBADH-related family. NP60 subfamily.</text>
</comment>
<dbReference type="SUPFAM" id="SSF51735">
    <property type="entry name" value="NAD(P)-binding Rossmann-fold domains"/>
    <property type="match status" value="1"/>
</dbReference>
<dbReference type="PANTHER" id="PTHR43580">
    <property type="entry name" value="OXIDOREDUCTASE GLYR1-RELATED"/>
    <property type="match status" value="1"/>
</dbReference>
<dbReference type="InterPro" id="IPR002204">
    <property type="entry name" value="3-OH-isobutyrate_DH-rel_CS"/>
</dbReference>
<keyword evidence="3" id="KW-0520">NAD</keyword>
<dbReference type="InterPro" id="IPR029154">
    <property type="entry name" value="HIBADH-like_NADP-bd"/>
</dbReference>
<evidence type="ECO:0000313" key="7">
    <source>
        <dbReference type="EMBL" id="PLB49738.1"/>
    </source>
</evidence>
<dbReference type="Gene3D" id="3.40.50.720">
    <property type="entry name" value="NAD(P)-binding Rossmann-like Domain"/>
    <property type="match status" value="1"/>
</dbReference>
<evidence type="ECO:0000259" key="6">
    <source>
        <dbReference type="Pfam" id="PF14833"/>
    </source>
</evidence>
<dbReference type="EMBL" id="MSFO01000004">
    <property type="protein sequence ID" value="PLB49738.1"/>
    <property type="molecule type" value="Genomic_DNA"/>
</dbReference>
<evidence type="ECO:0000256" key="1">
    <source>
        <dbReference type="ARBA" id="ARBA00007598"/>
    </source>
</evidence>
<evidence type="ECO:0000256" key="4">
    <source>
        <dbReference type="PIRSR" id="PIRSR000103-1"/>
    </source>
</evidence>
<dbReference type="Pfam" id="PF03446">
    <property type="entry name" value="NAD_binding_2"/>
    <property type="match status" value="1"/>
</dbReference>
<comment type="caution">
    <text evidence="7">The sequence shown here is derived from an EMBL/GenBank/DDBJ whole genome shotgun (WGS) entry which is preliminary data.</text>
</comment>
<dbReference type="Proteomes" id="UP000234275">
    <property type="component" value="Unassembled WGS sequence"/>
</dbReference>
<sequence>MHIGFIGLGIMGVPMALNLSRKYPLTVWNRSPSKYSLLEQAGASIAETPAQVMKRSDIIFVMLFDSTAIKCILDDEFKRSLRGKILVNASSVEVEFSYFLADEVRRAGGDFIEMPVSGSTIPAEQGRLVGLMAGDEAVAERIRLVVQPITCAAVYCGPVGFGLKTKYAVNSYLVTMNAGLAESMNFAKAQGLDLSAFGQALAACPLASPYSKVKVKKMLAGDWSAQAPISGIYTSIQLIEAAVAGANTHSPVLHICSKLYQEANRSGLGEEDMIAVAKVIENL</sequence>
<evidence type="ECO:0000259" key="5">
    <source>
        <dbReference type="Pfam" id="PF03446"/>
    </source>
</evidence>
<dbReference type="GO" id="GO:0050661">
    <property type="term" value="F:NADP binding"/>
    <property type="evidence" value="ECO:0007669"/>
    <property type="project" value="InterPro"/>
</dbReference>
<dbReference type="PROSITE" id="PS00895">
    <property type="entry name" value="3_HYDROXYISOBUT_DH"/>
    <property type="match status" value="1"/>
</dbReference>
<reference evidence="7 8" key="1">
    <citation type="submission" date="2016-12" db="EMBL/GenBank/DDBJ databases">
        <title>The genomes of Aspergillus section Nigri reveals drivers in fungal speciation.</title>
        <authorList>
            <consortium name="DOE Joint Genome Institute"/>
            <person name="Vesth T.C."/>
            <person name="Nybo J."/>
            <person name="Theobald S."/>
            <person name="Brandl J."/>
            <person name="Frisvad J.C."/>
            <person name="Nielsen K.F."/>
            <person name="Lyhne E.K."/>
            <person name="Kogle M.E."/>
            <person name="Kuo A."/>
            <person name="Riley R."/>
            <person name="Clum A."/>
            <person name="Nolan M."/>
            <person name="Lipzen A."/>
            <person name="Salamov A."/>
            <person name="Henrissat B."/>
            <person name="Wiebenga A."/>
            <person name="De Vries R.P."/>
            <person name="Grigoriev I.V."/>
            <person name="Mortensen U.H."/>
            <person name="Andersen M.R."/>
            <person name="Baker S.E."/>
        </authorList>
    </citation>
    <scope>NUCLEOTIDE SEQUENCE [LARGE SCALE GENOMIC DNA]</scope>
    <source>
        <strain evidence="7 8">IBT 23096</strain>
    </source>
</reference>
<dbReference type="STRING" id="1392250.A0A2I2GA42"/>
<dbReference type="GO" id="GO:0016491">
    <property type="term" value="F:oxidoreductase activity"/>
    <property type="evidence" value="ECO:0007669"/>
    <property type="project" value="UniProtKB-KW"/>
</dbReference>
<evidence type="ECO:0000256" key="3">
    <source>
        <dbReference type="ARBA" id="ARBA00023027"/>
    </source>
</evidence>
<dbReference type="OrthoDB" id="21615at2759"/>
<dbReference type="InterPro" id="IPR015815">
    <property type="entry name" value="HIBADH-related"/>
</dbReference>
<dbReference type="AlphaFoldDB" id="A0A2I2GA42"/>
<feature type="active site" evidence="4">
    <location>
        <position position="166"/>
    </location>
</feature>
<dbReference type="Pfam" id="PF14833">
    <property type="entry name" value="NAD_binding_11"/>
    <property type="match status" value="1"/>
</dbReference>
<protein>
    <submittedName>
        <fullName evidence="7">Putative NAD binding NADP oxidoreductase coenzyme F420-dependent</fullName>
    </submittedName>
</protein>
<dbReference type="RefSeq" id="XP_024705040.1">
    <property type="nucleotide sequence ID" value="XM_024854090.1"/>
</dbReference>
<dbReference type="VEuPathDB" id="FungiDB:P170DRAFT_495934"/>
<accession>A0A2I2GA42</accession>
<gene>
    <name evidence="7" type="ORF">P170DRAFT_495934</name>
</gene>
<dbReference type="SUPFAM" id="SSF48179">
    <property type="entry name" value="6-phosphogluconate dehydrogenase C-terminal domain-like"/>
    <property type="match status" value="1"/>
</dbReference>
<dbReference type="InterPro" id="IPR036291">
    <property type="entry name" value="NAD(P)-bd_dom_sf"/>
</dbReference>
<organism evidence="7 8">
    <name type="scientific">Aspergillus steynii IBT 23096</name>
    <dbReference type="NCBI Taxonomy" id="1392250"/>
    <lineage>
        <taxon>Eukaryota</taxon>
        <taxon>Fungi</taxon>
        <taxon>Dikarya</taxon>
        <taxon>Ascomycota</taxon>
        <taxon>Pezizomycotina</taxon>
        <taxon>Eurotiomycetes</taxon>
        <taxon>Eurotiomycetidae</taxon>
        <taxon>Eurotiales</taxon>
        <taxon>Aspergillaceae</taxon>
        <taxon>Aspergillus</taxon>
        <taxon>Aspergillus subgen. Circumdati</taxon>
    </lineage>
</organism>
<dbReference type="GeneID" id="36561795"/>
<name>A0A2I2GA42_9EURO</name>
<dbReference type="Gene3D" id="1.10.1040.10">
    <property type="entry name" value="N-(1-d-carboxylethyl)-l-norvaline Dehydrogenase, domain 2"/>
    <property type="match status" value="1"/>
</dbReference>
<keyword evidence="2" id="KW-0560">Oxidoreductase</keyword>
<dbReference type="GO" id="GO:0051287">
    <property type="term" value="F:NAD binding"/>
    <property type="evidence" value="ECO:0007669"/>
    <property type="project" value="InterPro"/>
</dbReference>
<dbReference type="InterPro" id="IPR051265">
    <property type="entry name" value="HIBADH-related_NP60_sf"/>
</dbReference>
<proteinExistence type="inferred from homology"/>
<dbReference type="InterPro" id="IPR006115">
    <property type="entry name" value="6PGDH_NADP-bd"/>
</dbReference>
<feature type="domain" description="6-phosphogluconate dehydrogenase NADP-binding" evidence="5">
    <location>
        <begin position="3"/>
        <end position="154"/>
    </location>
</feature>
<evidence type="ECO:0000313" key="8">
    <source>
        <dbReference type="Proteomes" id="UP000234275"/>
    </source>
</evidence>
<dbReference type="PANTHER" id="PTHR43580:SF2">
    <property type="entry name" value="CYTOKINE-LIKE NUCLEAR FACTOR N-PAC"/>
    <property type="match status" value="1"/>
</dbReference>
<evidence type="ECO:0000256" key="2">
    <source>
        <dbReference type="ARBA" id="ARBA00023002"/>
    </source>
</evidence>
<feature type="domain" description="3-hydroxyisobutyrate dehydrogenase-like NAD-binding" evidence="6">
    <location>
        <begin position="161"/>
        <end position="280"/>
    </location>
</feature>
<keyword evidence="8" id="KW-1185">Reference proteome</keyword>
<dbReference type="InterPro" id="IPR013328">
    <property type="entry name" value="6PGD_dom2"/>
</dbReference>
<dbReference type="PIRSF" id="PIRSF000103">
    <property type="entry name" value="HIBADH"/>
    <property type="match status" value="1"/>
</dbReference>